<reference evidence="2 3" key="1">
    <citation type="journal article" date="2017" name="Curr. Biol.">
        <title>The Evolution of Venom by Co-option of Single-Copy Genes.</title>
        <authorList>
            <person name="Martinson E.O."/>
            <person name="Mrinalini"/>
            <person name="Kelkar Y.D."/>
            <person name="Chang C.H."/>
            <person name="Werren J.H."/>
        </authorList>
    </citation>
    <scope>NUCLEOTIDE SEQUENCE [LARGE SCALE GENOMIC DNA]</scope>
    <source>
        <strain evidence="2 3">Alberta</strain>
        <tissue evidence="2">Whole body</tissue>
    </source>
</reference>
<name>A0A232ETQ0_9HYME</name>
<dbReference type="AlphaFoldDB" id="A0A232ETQ0"/>
<dbReference type="EMBL" id="NNAY01002245">
    <property type="protein sequence ID" value="OXU21738.1"/>
    <property type="molecule type" value="Genomic_DNA"/>
</dbReference>
<feature type="non-terminal residue" evidence="2">
    <location>
        <position position="1"/>
    </location>
</feature>
<evidence type="ECO:0000313" key="2">
    <source>
        <dbReference type="EMBL" id="OXU21738.1"/>
    </source>
</evidence>
<gene>
    <name evidence="2" type="ORF">TSAR_008992</name>
</gene>
<dbReference type="Proteomes" id="UP000215335">
    <property type="component" value="Unassembled WGS sequence"/>
</dbReference>
<protein>
    <submittedName>
        <fullName evidence="2">Uncharacterized protein</fullName>
    </submittedName>
</protein>
<keyword evidence="1" id="KW-0472">Membrane</keyword>
<accession>A0A232ETQ0</accession>
<keyword evidence="1" id="KW-0812">Transmembrane</keyword>
<keyword evidence="3" id="KW-1185">Reference proteome</keyword>
<evidence type="ECO:0000256" key="1">
    <source>
        <dbReference type="SAM" id="Phobius"/>
    </source>
</evidence>
<sequence length="94" mass="10721">EREREREREREPCESPRHLTYCSCSFVERVLLFLSLALLLQPFALSLVFSRRFICLFSTMLFYLLELGVAARISGPSALGISSRAIAVLLDLLL</sequence>
<evidence type="ECO:0000313" key="3">
    <source>
        <dbReference type="Proteomes" id="UP000215335"/>
    </source>
</evidence>
<keyword evidence="1" id="KW-1133">Transmembrane helix</keyword>
<feature type="transmembrane region" description="Helical" evidence="1">
    <location>
        <begin position="46"/>
        <end position="65"/>
    </location>
</feature>
<organism evidence="2 3">
    <name type="scientific">Trichomalopsis sarcophagae</name>
    <dbReference type="NCBI Taxonomy" id="543379"/>
    <lineage>
        <taxon>Eukaryota</taxon>
        <taxon>Metazoa</taxon>
        <taxon>Ecdysozoa</taxon>
        <taxon>Arthropoda</taxon>
        <taxon>Hexapoda</taxon>
        <taxon>Insecta</taxon>
        <taxon>Pterygota</taxon>
        <taxon>Neoptera</taxon>
        <taxon>Endopterygota</taxon>
        <taxon>Hymenoptera</taxon>
        <taxon>Apocrita</taxon>
        <taxon>Proctotrupomorpha</taxon>
        <taxon>Chalcidoidea</taxon>
        <taxon>Pteromalidae</taxon>
        <taxon>Pteromalinae</taxon>
        <taxon>Trichomalopsis</taxon>
    </lineage>
</organism>
<comment type="caution">
    <text evidence="2">The sequence shown here is derived from an EMBL/GenBank/DDBJ whole genome shotgun (WGS) entry which is preliminary data.</text>
</comment>
<proteinExistence type="predicted"/>